<feature type="transmembrane region" description="Helical" evidence="6">
    <location>
        <begin position="20"/>
        <end position="37"/>
    </location>
</feature>
<name>D8LV21_BLAHO</name>
<protein>
    <recommendedName>
        <fullName evidence="9">Major facilitator superfamily (MFS) profile domain-containing protein</fullName>
    </recommendedName>
</protein>
<evidence type="ECO:0000313" key="8">
    <source>
        <dbReference type="Proteomes" id="UP000008312"/>
    </source>
</evidence>
<feature type="transmembrane region" description="Helical" evidence="6">
    <location>
        <begin position="198"/>
        <end position="220"/>
    </location>
</feature>
<dbReference type="RefSeq" id="XP_012893708.1">
    <property type="nucleotide sequence ID" value="XM_013038254.1"/>
</dbReference>
<dbReference type="SUPFAM" id="SSF103473">
    <property type="entry name" value="MFS general substrate transporter"/>
    <property type="match status" value="1"/>
</dbReference>
<dbReference type="InterPro" id="IPR036259">
    <property type="entry name" value="MFS_trans_sf"/>
</dbReference>
<keyword evidence="5 6" id="KW-0472">Membrane</keyword>
<evidence type="ECO:0000256" key="2">
    <source>
        <dbReference type="ARBA" id="ARBA00022448"/>
    </source>
</evidence>
<dbReference type="Proteomes" id="UP000008312">
    <property type="component" value="Unassembled WGS sequence"/>
</dbReference>
<dbReference type="PANTHER" id="PTHR23504:SF15">
    <property type="entry name" value="MAJOR FACILITATOR SUPERFAMILY (MFS) PROFILE DOMAIN-CONTAINING PROTEIN"/>
    <property type="match status" value="1"/>
</dbReference>
<evidence type="ECO:0000313" key="7">
    <source>
        <dbReference type="EMBL" id="CBK19660.2"/>
    </source>
</evidence>
<feature type="transmembrane region" description="Helical" evidence="6">
    <location>
        <begin position="381"/>
        <end position="401"/>
    </location>
</feature>
<comment type="subcellular location">
    <subcellularLocation>
        <location evidence="1">Membrane</location>
        <topology evidence="1">Multi-pass membrane protein</topology>
    </subcellularLocation>
</comment>
<dbReference type="GO" id="GO:0016020">
    <property type="term" value="C:membrane"/>
    <property type="evidence" value="ECO:0007669"/>
    <property type="project" value="UniProtKB-SubCell"/>
</dbReference>
<dbReference type="GeneID" id="24922147"/>
<sequence>MTLNQFMPEKKGIFPKKAMMAVACASFMDSFCFQIIVPNLPFAVQKWFPNDKINETEGVCSELFSGDGLQIVLVEKLRLFPVCHVCFVAPYDLGQMFLSLFFGLSTNYYVALVIRTLWGFTNGNLGVLKTYVSETCSEDMQSLGFSVIVTMGGIAKCVCSTLLITSVVGPSLGGFLGDAESYFPSLIQKFPWIRDRPLFLPCVIGSILSVFILIMVLAFLPESLTKAMRIANAEEQKKTQKRYHEIRQTMRKNPDYVPSVDDRYILQLNQGDYISLICNRDVLVSCIIYGIYGSIQGGQDAIYPIWLINSPENHGFSLTSSDLGWLYTGVSPMQIFSTPLLFPQLTRLMTNKQVSYLTGYIYAFLLLLSPLAALANRAPVVWQWIVILFTYGLSQCFRFFFVTYP</sequence>
<evidence type="ECO:0000256" key="1">
    <source>
        <dbReference type="ARBA" id="ARBA00004141"/>
    </source>
</evidence>
<dbReference type="InParanoid" id="D8LV21"/>
<evidence type="ECO:0008006" key="9">
    <source>
        <dbReference type="Google" id="ProtNLM"/>
    </source>
</evidence>
<dbReference type="EMBL" id="FN668638">
    <property type="protein sequence ID" value="CBK19660.2"/>
    <property type="molecule type" value="Genomic_DNA"/>
</dbReference>
<keyword evidence="8" id="KW-1185">Reference proteome</keyword>
<proteinExistence type="predicted"/>
<keyword evidence="4 6" id="KW-1133">Transmembrane helix</keyword>
<accession>D8LV21</accession>
<evidence type="ECO:0000256" key="5">
    <source>
        <dbReference type="ARBA" id="ARBA00023136"/>
    </source>
</evidence>
<gene>
    <name evidence="7" type="ORF">GSBLH_T00006022001</name>
</gene>
<reference evidence="7" key="1">
    <citation type="submission" date="2010-02" db="EMBL/GenBank/DDBJ databases">
        <title>Sequencing and annotation of the Blastocystis hominis genome.</title>
        <authorList>
            <person name="Wincker P."/>
        </authorList>
    </citation>
    <scope>NUCLEOTIDE SEQUENCE</scope>
    <source>
        <strain evidence="7">Singapore isolate B</strain>
    </source>
</reference>
<evidence type="ECO:0000256" key="4">
    <source>
        <dbReference type="ARBA" id="ARBA00022989"/>
    </source>
</evidence>
<dbReference type="OrthoDB" id="26679at2759"/>
<feature type="transmembrane region" description="Helical" evidence="6">
    <location>
        <begin position="97"/>
        <end position="118"/>
    </location>
</feature>
<feature type="transmembrane region" description="Helical" evidence="6">
    <location>
        <begin position="354"/>
        <end position="375"/>
    </location>
</feature>
<dbReference type="Gene3D" id="1.20.1250.20">
    <property type="entry name" value="MFS general substrate transporter like domains"/>
    <property type="match status" value="1"/>
</dbReference>
<evidence type="ECO:0000256" key="3">
    <source>
        <dbReference type="ARBA" id="ARBA00022692"/>
    </source>
</evidence>
<dbReference type="PANTHER" id="PTHR23504">
    <property type="entry name" value="MAJOR FACILITATOR SUPERFAMILY DOMAIN-CONTAINING PROTEIN 10"/>
    <property type="match status" value="1"/>
</dbReference>
<organism evidence="7">
    <name type="scientific">Blastocystis hominis</name>
    <dbReference type="NCBI Taxonomy" id="12968"/>
    <lineage>
        <taxon>Eukaryota</taxon>
        <taxon>Sar</taxon>
        <taxon>Stramenopiles</taxon>
        <taxon>Bigyra</taxon>
        <taxon>Opalozoa</taxon>
        <taxon>Opalinata</taxon>
        <taxon>Blastocystidae</taxon>
        <taxon>Blastocystis</taxon>
    </lineage>
</organism>
<evidence type="ECO:0000256" key="6">
    <source>
        <dbReference type="SAM" id="Phobius"/>
    </source>
</evidence>
<keyword evidence="2" id="KW-0813">Transport</keyword>
<dbReference type="AlphaFoldDB" id="D8LV21"/>
<keyword evidence="3 6" id="KW-0812">Transmembrane</keyword>